<dbReference type="OrthoDB" id="1714508at2759"/>
<dbReference type="HOGENOM" id="CLU_064352_1_0_1"/>
<gene>
    <name evidence="2" type="ORF">SEPMUDRAFT_151188</name>
</gene>
<dbReference type="Proteomes" id="UP000016931">
    <property type="component" value="Unassembled WGS sequence"/>
</dbReference>
<dbReference type="PANTHER" id="PTHR13464">
    <property type="entry name" value="TRANSCRIPTIONAL REGULATOR PROTEIN HCNGP"/>
    <property type="match status" value="1"/>
</dbReference>
<dbReference type="RefSeq" id="XP_016758295.1">
    <property type="nucleotide sequence ID" value="XM_016906660.1"/>
</dbReference>
<dbReference type="GeneID" id="27903797"/>
<dbReference type="STRING" id="692275.M3CZV7"/>
<reference evidence="2 3" key="1">
    <citation type="journal article" date="2012" name="PLoS Pathog.">
        <title>Diverse lifestyles and strategies of plant pathogenesis encoded in the genomes of eighteen Dothideomycetes fungi.</title>
        <authorList>
            <person name="Ohm R.A."/>
            <person name="Feau N."/>
            <person name="Henrissat B."/>
            <person name="Schoch C.L."/>
            <person name="Horwitz B.A."/>
            <person name="Barry K.W."/>
            <person name="Condon B.J."/>
            <person name="Copeland A.C."/>
            <person name="Dhillon B."/>
            <person name="Glaser F."/>
            <person name="Hesse C.N."/>
            <person name="Kosti I."/>
            <person name="LaButti K."/>
            <person name="Lindquist E.A."/>
            <person name="Lucas S."/>
            <person name="Salamov A.A."/>
            <person name="Bradshaw R.E."/>
            <person name="Ciuffetti L."/>
            <person name="Hamelin R.C."/>
            <person name="Kema G.H.J."/>
            <person name="Lawrence C."/>
            <person name="Scott J.A."/>
            <person name="Spatafora J.W."/>
            <person name="Turgeon B.G."/>
            <person name="de Wit P.J.G.M."/>
            <person name="Zhong S."/>
            <person name="Goodwin S.B."/>
            <person name="Grigoriev I.V."/>
        </authorList>
    </citation>
    <scope>NUCLEOTIDE SEQUENCE [LARGE SCALE GENOMIC DNA]</scope>
    <source>
        <strain evidence="2 3">SO2202</strain>
    </source>
</reference>
<keyword evidence="3" id="KW-1185">Reference proteome</keyword>
<evidence type="ECO:0000313" key="2">
    <source>
        <dbReference type="EMBL" id="EMF10174.1"/>
    </source>
</evidence>
<feature type="compositionally biased region" description="Basic and acidic residues" evidence="1">
    <location>
        <begin position="258"/>
        <end position="268"/>
    </location>
</feature>
<dbReference type="PANTHER" id="PTHR13464:SF0">
    <property type="entry name" value="SAP30-BINDING PROTEIN"/>
    <property type="match status" value="1"/>
</dbReference>
<feature type="compositionally biased region" description="Low complexity" evidence="1">
    <location>
        <begin position="74"/>
        <end position="94"/>
    </location>
</feature>
<feature type="region of interest" description="Disordered" evidence="1">
    <location>
        <begin position="218"/>
        <end position="268"/>
    </location>
</feature>
<dbReference type="AlphaFoldDB" id="M3CZV7"/>
<dbReference type="eggNOG" id="KOG2959">
    <property type="taxonomic scope" value="Eukaryota"/>
</dbReference>
<dbReference type="GO" id="GO:0005634">
    <property type="term" value="C:nucleus"/>
    <property type="evidence" value="ECO:0007669"/>
    <property type="project" value="TreeGrafter"/>
</dbReference>
<dbReference type="Pfam" id="PF07818">
    <property type="entry name" value="HCNGP"/>
    <property type="match status" value="1"/>
</dbReference>
<accession>M3CZV7</accession>
<feature type="region of interest" description="Disordered" evidence="1">
    <location>
        <begin position="1"/>
        <end position="102"/>
    </location>
</feature>
<feature type="compositionally biased region" description="Basic and acidic residues" evidence="1">
    <location>
        <begin position="218"/>
        <end position="234"/>
    </location>
</feature>
<sequence>MNALVAYGSSDDEEEEKEHDDEVRPEKRAKMAKTATDAPVSMTIANDDALKQPQEAQHASIVVPQPIASETSTSPAVHGPAPGPAAGPSYPVGPSEDDLPFDPYTYERQRLRELTMPTVPNFEIPDSPPPPPHNSEEAAVLAATTKKFERFLELKRQGVHFNERLQTSASLRNPSLLPKLMDFAGITREESYASSLSEQVAVPVKWPEDCYVEGLMKQNERREKKRLRERDKVEFVPARNGESSVSGTAEDAAGGGDGDLKRSKSDRG</sequence>
<name>M3CZV7_SPHMS</name>
<evidence type="ECO:0000313" key="3">
    <source>
        <dbReference type="Proteomes" id="UP000016931"/>
    </source>
</evidence>
<evidence type="ECO:0008006" key="4">
    <source>
        <dbReference type="Google" id="ProtNLM"/>
    </source>
</evidence>
<evidence type="ECO:0000256" key="1">
    <source>
        <dbReference type="SAM" id="MobiDB-lite"/>
    </source>
</evidence>
<feature type="compositionally biased region" description="Acidic residues" evidence="1">
    <location>
        <begin position="10"/>
        <end position="19"/>
    </location>
</feature>
<feature type="compositionally biased region" description="Basic and acidic residues" evidence="1">
    <location>
        <begin position="20"/>
        <end position="29"/>
    </location>
</feature>
<dbReference type="OMA" id="IATKHES"/>
<dbReference type="InterPro" id="IPR012479">
    <property type="entry name" value="SAP30BP"/>
</dbReference>
<dbReference type="EMBL" id="KB456268">
    <property type="protein sequence ID" value="EMF10174.1"/>
    <property type="molecule type" value="Genomic_DNA"/>
</dbReference>
<proteinExistence type="predicted"/>
<organism evidence="2 3">
    <name type="scientific">Sphaerulina musiva (strain SO2202)</name>
    <name type="common">Poplar stem canker fungus</name>
    <name type="synonym">Septoria musiva</name>
    <dbReference type="NCBI Taxonomy" id="692275"/>
    <lineage>
        <taxon>Eukaryota</taxon>
        <taxon>Fungi</taxon>
        <taxon>Dikarya</taxon>
        <taxon>Ascomycota</taxon>
        <taxon>Pezizomycotina</taxon>
        <taxon>Dothideomycetes</taxon>
        <taxon>Dothideomycetidae</taxon>
        <taxon>Mycosphaerellales</taxon>
        <taxon>Mycosphaerellaceae</taxon>
        <taxon>Sphaerulina</taxon>
    </lineage>
</organism>
<dbReference type="GO" id="GO:0006355">
    <property type="term" value="P:regulation of DNA-templated transcription"/>
    <property type="evidence" value="ECO:0007669"/>
    <property type="project" value="InterPro"/>
</dbReference>
<protein>
    <recommendedName>
        <fullName evidence="4">HCNGP-domain-containing protein</fullName>
    </recommendedName>
</protein>